<comment type="caution">
    <text evidence="2">The sequence shown here is derived from an EMBL/GenBank/DDBJ whole genome shotgun (WGS) entry which is preliminary data.</text>
</comment>
<name>A0AAD5JW95_9FUNG</name>
<evidence type="ECO:0000313" key="3">
    <source>
        <dbReference type="Proteomes" id="UP001209540"/>
    </source>
</evidence>
<proteinExistence type="predicted"/>
<dbReference type="Proteomes" id="UP001209540">
    <property type="component" value="Unassembled WGS sequence"/>
</dbReference>
<dbReference type="EMBL" id="JAIXMP010000056">
    <property type="protein sequence ID" value="KAI9244854.1"/>
    <property type="molecule type" value="Genomic_DNA"/>
</dbReference>
<keyword evidence="1" id="KW-0732">Signal</keyword>
<protein>
    <submittedName>
        <fullName evidence="2">Uncharacterized protein</fullName>
    </submittedName>
</protein>
<sequence>MYPISLVVTLFFGIIAMSTKVFSLSSNVTAQLEPLNADNSNDNNTLSFFLKLKEGGDGYRRYDIEEADDKNRCDKLYLKDKCIQDMNSIEKYWSLWYECDSGAQIHKKAQKCAQAKEVQCKKKNLKMRAGCPQASENWEIVDAIKAYKDEKETSSESVWSLLLQDLEKLAEKRPFLKNTANASREKIEVYAEIIIFGFLKMLPNLSSTLQNWLIRLAASTELHKKAIFHRPSHLHSQVLPVNARKEMMTKATCAFQPLTLTPSVSLNRPTNENEDAALLNQHYYAKLSDAHVPEGVDSCIETDAEYAKNMDDQYANRSLNKVKAAMTFLEISWTNLSRSSSTMFGQIAVVQILLWMMVRSSSWPSIFSLISMRTSLSSHR</sequence>
<gene>
    <name evidence="2" type="ORF">BDA99DRAFT_577078</name>
</gene>
<feature type="chain" id="PRO_5042254063" evidence="1">
    <location>
        <begin position="24"/>
        <end position="380"/>
    </location>
</feature>
<organism evidence="2 3">
    <name type="scientific">Phascolomyces articulosus</name>
    <dbReference type="NCBI Taxonomy" id="60185"/>
    <lineage>
        <taxon>Eukaryota</taxon>
        <taxon>Fungi</taxon>
        <taxon>Fungi incertae sedis</taxon>
        <taxon>Mucoromycota</taxon>
        <taxon>Mucoromycotina</taxon>
        <taxon>Mucoromycetes</taxon>
        <taxon>Mucorales</taxon>
        <taxon>Lichtheimiaceae</taxon>
        <taxon>Phascolomyces</taxon>
    </lineage>
</organism>
<accession>A0AAD5JW95</accession>
<keyword evidence="3" id="KW-1185">Reference proteome</keyword>
<evidence type="ECO:0000256" key="1">
    <source>
        <dbReference type="SAM" id="SignalP"/>
    </source>
</evidence>
<reference evidence="2" key="2">
    <citation type="submission" date="2023-02" db="EMBL/GenBank/DDBJ databases">
        <authorList>
            <consortium name="DOE Joint Genome Institute"/>
            <person name="Mondo S.J."/>
            <person name="Chang Y."/>
            <person name="Wang Y."/>
            <person name="Ahrendt S."/>
            <person name="Andreopoulos W."/>
            <person name="Barry K."/>
            <person name="Beard J."/>
            <person name="Benny G.L."/>
            <person name="Blankenship S."/>
            <person name="Bonito G."/>
            <person name="Cuomo C."/>
            <person name="Desiro A."/>
            <person name="Gervers K.A."/>
            <person name="Hundley H."/>
            <person name="Kuo A."/>
            <person name="LaButti K."/>
            <person name="Lang B.F."/>
            <person name="Lipzen A."/>
            <person name="O'Donnell K."/>
            <person name="Pangilinan J."/>
            <person name="Reynolds N."/>
            <person name="Sandor L."/>
            <person name="Smith M.W."/>
            <person name="Tsang A."/>
            <person name="Grigoriev I.V."/>
            <person name="Stajich J.E."/>
            <person name="Spatafora J.W."/>
        </authorList>
    </citation>
    <scope>NUCLEOTIDE SEQUENCE</scope>
    <source>
        <strain evidence="2">RSA 2281</strain>
    </source>
</reference>
<evidence type="ECO:0000313" key="2">
    <source>
        <dbReference type="EMBL" id="KAI9244854.1"/>
    </source>
</evidence>
<feature type="signal peptide" evidence="1">
    <location>
        <begin position="1"/>
        <end position="23"/>
    </location>
</feature>
<dbReference type="AlphaFoldDB" id="A0AAD5JW95"/>
<reference evidence="2" key="1">
    <citation type="journal article" date="2022" name="IScience">
        <title>Evolution of zygomycete secretomes and the origins of terrestrial fungal ecologies.</title>
        <authorList>
            <person name="Chang Y."/>
            <person name="Wang Y."/>
            <person name="Mondo S."/>
            <person name="Ahrendt S."/>
            <person name="Andreopoulos W."/>
            <person name="Barry K."/>
            <person name="Beard J."/>
            <person name="Benny G.L."/>
            <person name="Blankenship S."/>
            <person name="Bonito G."/>
            <person name="Cuomo C."/>
            <person name="Desiro A."/>
            <person name="Gervers K.A."/>
            <person name="Hundley H."/>
            <person name="Kuo A."/>
            <person name="LaButti K."/>
            <person name="Lang B.F."/>
            <person name="Lipzen A."/>
            <person name="O'Donnell K."/>
            <person name="Pangilinan J."/>
            <person name="Reynolds N."/>
            <person name="Sandor L."/>
            <person name="Smith M.E."/>
            <person name="Tsang A."/>
            <person name="Grigoriev I.V."/>
            <person name="Stajich J.E."/>
            <person name="Spatafora J.W."/>
        </authorList>
    </citation>
    <scope>NUCLEOTIDE SEQUENCE</scope>
    <source>
        <strain evidence="2">RSA 2281</strain>
    </source>
</reference>